<gene>
    <name evidence="1" type="ORF">KGB56_01270</name>
</gene>
<evidence type="ECO:0000313" key="2">
    <source>
        <dbReference type="Proteomes" id="UP000680706"/>
    </source>
</evidence>
<dbReference type="EMBL" id="CP074126">
    <property type="protein sequence ID" value="QUS56136.1"/>
    <property type="molecule type" value="Genomic_DNA"/>
</dbReference>
<proteinExistence type="predicted"/>
<evidence type="ECO:0008006" key="3">
    <source>
        <dbReference type="Google" id="ProtNLM"/>
    </source>
</evidence>
<dbReference type="Proteomes" id="UP000680706">
    <property type="component" value="Chromosome"/>
</dbReference>
<organism evidence="1 2">
    <name type="scientific">Pseudovibrio brasiliensis</name>
    <dbReference type="NCBI Taxonomy" id="1898042"/>
    <lineage>
        <taxon>Bacteria</taxon>
        <taxon>Pseudomonadati</taxon>
        <taxon>Pseudomonadota</taxon>
        <taxon>Alphaproteobacteria</taxon>
        <taxon>Hyphomicrobiales</taxon>
        <taxon>Stappiaceae</taxon>
        <taxon>Pseudovibrio</taxon>
    </lineage>
</organism>
<accession>A0ABX8AR41</accession>
<sequence length="174" mass="19679">MGLKHEIEEWDCKSKQAITTIYQKHCETTDFLSVLIKLLSNEDTERGASWLLKHHFDCKGTALSDALEAGIWSSLSSLTHWEAKLHVLQIIPHLSIPSIQENAMEGFLMMGINDRKTLVRAWSYFGLALLAKRFPTKHHKIEALLKERAETETGGSVRVRIRKAKALMNAAEVA</sequence>
<evidence type="ECO:0000313" key="1">
    <source>
        <dbReference type="EMBL" id="QUS56136.1"/>
    </source>
</evidence>
<dbReference type="InterPro" id="IPR016024">
    <property type="entry name" value="ARM-type_fold"/>
</dbReference>
<keyword evidence="2" id="KW-1185">Reference proteome</keyword>
<name>A0ABX8AR41_9HYPH</name>
<dbReference type="RefSeq" id="WP_075700886.1">
    <property type="nucleotide sequence ID" value="NZ_CP074126.1"/>
</dbReference>
<protein>
    <recommendedName>
        <fullName evidence="3">HEAT repeat domain-containing protein</fullName>
    </recommendedName>
</protein>
<dbReference type="SUPFAM" id="SSF48371">
    <property type="entry name" value="ARM repeat"/>
    <property type="match status" value="1"/>
</dbReference>
<reference evidence="1 2" key="1">
    <citation type="journal article" date="2021" name="Angew. Chem. Int. Ed. Engl.">
        <title>A novel family of nonribosomal peptides modulate collective behavior in Pseudovibrio bacteria isolated from marine sponges.</title>
        <authorList>
            <person name="Ioca L.P."/>
            <person name="Dai Y."/>
            <person name="Kunakom S."/>
            <person name="Diaz-Espinosa J."/>
            <person name="Krunic A."/>
            <person name="Crnkovic C.M."/>
            <person name="Orjala J."/>
            <person name="Sanchez L.M."/>
            <person name="Ferreira A.G."/>
            <person name="Berlinck R.G.S."/>
            <person name="Eustaquio A.S."/>
        </authorList>
    </citation>
    <scope>NUCLEOTIDE SEQUENCE [LARGE SCALE GENOMIC DNA]</scope>
    <source>
        <strain evidence="1 2">Ab134</strain>
    </source>
</reference>